<evidence type="ECO:0000256" key="3">
    <source>
        <dbReference type="ARBA" id="ARBA00022827"/>
    </source>
</evidence>
<protein>
    <submittedName>
        <fullName evidence="6">Pyridine nucleotide-disulfide oxidoreductase</fullName>
    </submittedName>
</protein>
<dbReference type="PRINTS" id="PR00411">
    <property type="entry name" value="PNDRDTASEI"/>
</dbReference>
<feature type="non-terminal residue" evidence="6">
    <location>
        <position position="1"/>
    </location>
</feature>
<evidence type="ECO:0000256" key="2">
    <source>
        <dbReference type="ARBA" id="ARBA00022630"/>
    </source>
</evidence>
<dbReference type="GO" id="GO:0005737">
    <property type="term" value="C:cytoplasm"/>
    <property type="evidence" value="ECO:0007669"/>
    <property type="project" value="TreeGrafter"/>
</dbReference>
<feature type="domain" description="FAD/NAD(P)-binding" evidence="5">
    <location>
        <begin position="4"/>
        <end position="222"/>
    </location>
</feature>
<evidence type="ECO:0000256" key="4">
    <source>
        <dbReference type="ARBA" id="ARBA00023002"/>
    </source>
</evidence>
<keyword evidence="7" id="KW-1185">Reference proteome</keyword>
<dbReference type="InterPro" id="IPR036188">
    <property type="entry name" value="FAD/NAD-bd_sf"/>
</dbReference>
<keyword evidence="3" id="KW-0274">FAD</keyword>
<dbReference type="EMBL" id="WIXE01017889">
    <property type="protein sequence ID" value="KAK5971366.1"/>
    <property type="molecule type" value="Genomic_DNA"/>
</dbReference>
<dbReference type="InterPro" id="IPR050446">
    <property type="entry name" value="FAD-oxidoreductase/Apoptosis"/>
</dbReference>
<reference evidence="6 7" key="1">
    <citation type="submission" date="2019-10" db="EMBL/GenBank/DDBJ databases">
        <title>Assembly and Annotation for the nematode Trichostrongylus colubriformis.</title>
        <authorList>
            <person name="Martin J."/>
        </authorList>
    </citation>
    <scope>NUCLEOTIDE SEQUENCE [LARGE SCALE GENOMIC DNA]</scope>
    <source>
        <strain evidence="6">G859</strain>
        <tissue evidence="6">Whole worm</tissue>
    </source>
</reference>
<evidence type="ECO:0000313" key="7">
    <source>
        <dbReference type="Proteomes" id="UP001331761"/>
    </source>
</evidence>
<dbReference type="PANTHER" id="PTHR43557">
    <property type="entry name" value="APOPTOSIS-INDUCING FACTOR 1"/>
    <property type="match status" value="1"/>
</dbReference>
<dbReference type="PRINTS" id="PR00368">
    <property type="entry name" value="FADPNR"/>
</dbReference>
<dbReference type="Proteomes" id="UP001331761">
    <property type="component" value="Unassembled WGS sequence"/>
</dbReference>
<keyword evidence="4" id="KW-0560">Oxidoreductase</keyword>
<proteinExistence type="predicted"/>
<dbReference type="PANTHER" id="PTHR43557:SF2">
    <property type="entry name" value="RIESKE DOMAIN-CONTAINING PROTEIN-RELATED"/>
    <property type="match status" value="1"/>
</dbReference>
<evidence type="ECO:0000259" key="5">
    <source>
        <dbReference type="Pfam" id="PF07992"/>
    </source>
</evidence>
<dbReference type="GO" id="GO:0016651">
    <property type="term" value="F:oxidoreductase activity, acting on NAD(P)H"/>
    <property type="evidence" value="ECO:0007669"/>
    <property type="project" value="TreeGrafter"/>
</dbReference>
<name>A0AAN8F1B7_TRICO</name>
<comment type="caution">
    <text evidence="6">The sequence shown here is derived from an EMBL/GenBank/DDBJ whole genome shotgun (WGS) entry which is preliminary data.</text>
</comment>
<dbReference type="InterPro" id="IPR023753">
    <property type="entry name" value="FAD/NAD-binding_dom"/>
</dbReference>
<sequence>VNYIDANRHSLALSSGRRLRFSKLVLALGVEPKKLDLPGADLQNIFTLRVPSDANNIAHLSTGKRVVCVGGSFVGMEIASALAAAASHVTVICDSSEPMKILGPDIGVTIRKYFERMGVRVMVNSKAVWFVGQGQVSGVQLESGETVNADVVVVAIGSQPSTNFLKGSQVEMDQDGFITVDSNFRTSVENVYAIGDAVKFPLPQWNIESINIAHVQAAQSHGQMLAYTIEGKQYPHDLIPFFMVKFFLDCTILFAGCPQGATLEVIHGDLAALDFAKYYLM</sequence>
<keyword evidence="2" id="KW-0285">Flavoprotein</keyword>
<gene>
    <name evidence="6" type="ORF">GCK32_014581</name>
</gene>
<organism evidence="6 7">
    <name type="scientific">Trichostrongylus colubriformis</name>
    <name type="common">Black scour worm</name>
    <dbReference type="NCBI Taxonomy" id="6319"/>
    <lineage>
        <taxon>Eukaryota</taxon>
        <taxon>Metazoa</taxon>
        <taxon>Ecdysozoa</taxon>
        <taxon>Nematoda</taxon>
        <taxon>Chromadorea</taxon>
        <taxon>Rhabditida</taxon>
        <taxon>Rhabditina</taxon>
        <taxon>Rhabditomorpha</taxon>
        <taxon>Strongyloidea</taxon>
        <taxon>Trichostrongylidae</taxon>
        <taxon>Trichostrongylus</taxon>
    </lineage>
</organism>
<evidence type="ECO:0000256" key="1">
    <source>
        <dbReference type="ARBA" id="ARBA00001974"/>
    </source>
</evidence>
<evidence type="ECO:0000313" key="6">
    <source>
        <dbReference type="EMBL" id="KAK5971366.1"/>
    </source>
</evidence>
<dbReference type="SUPFAM" id="SSF51905">
    <property type="entry name" value="FAD/NAD(P)-binding domain"/>
    <property type="match status" value="1"/>
</dbReference>
<accession>A0AAN8F1B7</accession>
<dbReference type="AlphaFoldDB" id="A0AAN8F1B7"/>
<comment type="cofactor">
    <cofactor evidence="1">
        <name>FAD</name>
        <dbReference type="ChEBI" id="CHEBI:57692"/>
    </cofactor>
</comment>
<dbReference type="Gene3D" id="3.50.50.60">
    <property type="entry name" value="FAD/NAD(P)-binding domain"/>
    <property type="match status" value="2"/>
</dbReference>
<dbReference type="Pfam" id="PF07992">
    <property type="entry name" value="Pyr_redox_2"/>
    <property type="match status" value="1"/>
</dbReference>